<protein>
    <submittedName>
        <fullName evidence="1">Uncharacterized protein</fullName>
    </submittedName>
</protein>
<evidence type="ECO:0000313" key="2">
    <source>
        <dbReference type="Proteomes" id="UP001207468"/>
    </source>
</evidence>
<keyword evidence="2" id="KW-1185">Reference proteome</keyword>
<proteinExistence type="predicted"/>
<dbReference type="EMBL" id="JAGFNK010000341">
    <property type="protein sequence ID" value="KAI9452312.1"/>
    <property type="molecule type" value="Genomic_DNA"/>
</dbReference>
<reference evidence="1" key="1">
    <citation type="submission" date="2021-03" db="EMBL/GenBank/DDBJ databases">
        <title>Evolutionary priming and transition to the ectomycorrhizal habit in an iconic lineage of mushroom-forming fungi: is preadaptation a requirement?</title>
        <authorList>
            <consortium name="DOE Joint Genome Institute"/>
            <person name="Looney B.P."/>
            <person name="Miyauchi S."/>
            <person name="Morin E."/>
            <person name="Drula E."/>
            <person name="Courty P.E."/>
            <person name="Chicoki N."/>
            <person name="Fauchery L."/>
            <person name="Kohler A."/>
            <person name="Kuo A."/>
            <person name="LaButti K."/>
            <person name="Pangilinan J."/>
            <person name="Lipzen A."/>
            <person name="Riley R."/>
            <person name="Andreopoulos W."/>
            <person name="He G."/>
            <person name="Johnson J."/>
            <person name="Barry K.W."/>
            <person name="Grigoriev I.V."/>
            <person name="Nagy L."/>
            <person name="Hibbett D."/>
            <person name="Henrissat B."/>
            <person name="Matheny P.B."/>
            <person name="Labbe J."/>
            <person name="Martin A.F."/>
        </authorList>
    </citation>
    <scope>NUCLEOTIDE SEQUENCE</scope>
    <source>
        <strain evidence="1">BPL698</strain>
    </source>
</reference>
<evidence type="ECO:0000313" key="1">
    <source>
        <dbReference type="EMBL" id="KAI9452312.1"/>
    </source>
</evidence>
<accession>A0ACC0TXY6</accession>
<name>A0ACC0TXY6_9AGAM</name>
<gene>
    <name evidence="1" type="ORF">F5148DRAFT_1289663</name>
</gene>
<organism evidence="1 2">
    <name type="scientific">Russula earlei</name>
    <dbReference type="NCBI Taxonomy" id="71964"/>
    <lineage>
        <taxon>Eukaryota</taxon>
        <taxon>Fungi</taxon>
        <taxon>Dikarya</taxon>
        <taxon>Basidiomycota</taxon>
        <taxon>Agaricomycotina</taxon>
        <taxon>Agaricomycetes</taxon>
        <taxon>Russulales</taxon>
        <taxon>Russulaceae</taxon>
        <taxon>Russula</taxon>
    </lineage>
</organism>
<comment type="caution">
    <text evidence="1">The sequence shown here is derived from an EMBL/GenBank/DDBJ whole genome shotgun (WGS) entry which is preliminary data.</text>
</comment>
<dbReference type="Proteomes" id="UP001207468">
    <property type="component" value="Unassembled WGS sequence"/>
</dbReference>
<sequence length="150" mass="15620">MPVQLTSILLFAQHIKNIQLNAKKEVVNTNTLPEQYQQEIKICFTDKVEEADMPGKSCHLAPSAGILVSPTIAVALSALPIVTSAPSTSLLTPVLPVVVLASCPTAITGSAASTASLLLPPQCCQLSSPQQSMSPSSSLHPGPSPSAFDF</sequence>